<dbReference type="Pfam" id="PF13542">
    <property type="entry name" value="HTH_Tnp_ISL3"/>
    <property type="match status" value="1"/>
</dbReference>
<evidence type="ECO:0000259" key="2">
    <source>
        <dbReference type="Pfam" id="PF13542"/>
    </source>
</evidence>
<accession>B3EAX3</accession>
<dbReference type="NCBIfam" id="NF033550">
    <property type="entry name" value="transpos_ISL3"/>
    <property type="match status" value="1"/>
</dbReference>
<name>B3EAX3_TRIL1</name>
<dbReference type="HOGENOM" id="CLU_041900_2_0_7"/>
<dbReference type="PANTHER" id="PTHR33498:SF1">
    <property type="entry name" value="TRANSPOSASE FOR INSERTION SEQUENCE ELEMENT IS1557"/>
    <property type="match status" value="1"/>
</dbReference>
<feature type="domain" description="Transposase IS204/IS1001/IS1096/IS1165 zinc-finger" evidence="3">
    <location>
        <begin position="32"/>
        <end position="77"/>
    </location>
</feature>
<feature type="domain" description="Transposase IS204/IS1001/IS1096/IS1165 DDE" evidence="1">
    <location>
        <begin position="148"/>
        <end position="380"/>
    </location>
</feature>
<evidence type="ECO:0000259" key="3">
    <source>
        <dbReference type="Pfam" id="PF14690"/>
    </source>
</evidence>
<reference evidence="4 5" key="1">
    <citation type="submission" date="2008-05" db="EMBL/GenBank/DDBJ databases">
        <title>Complete sequence of chromosome of Geobacter lovleyi SZ.</title>
        <authorList>
            <consortium name="US DOE Joint Genome Institute"/>
            <person name="Lucas S."/>
            <person name="Copeland A."/>
            <person name="Lapidus A."/>
            <person name="Glavina del Rio T."/>
            <person name="Dalin E."/>
            <person name="Tice H."/>
            <person name="Bruce D."/>
            <person name="Goodwin L."/>
            <person name="Pitluck S."/>
            <person name="Chertkov O."/>
            <person name="Meincke L."/>
            <person name="Brettin T."/>
            <person name="Detter J.C."/>
            <person name="Han C."/>
            <person name="Tapia R."/>
            <person name="Kuske C.R."/>
            <person name="Schmutz J."/>
            <person name="Larimer F."/>
            <person name="Land M."/>
            <person name="Hauser L."/>
            <person name="Kyrpides N."/>
            <person name="Mikhailova N."/>
            <person name="Sung Y."/>
            <person name="Fletcher K.E."/>
            <person name="Ritalahti K.M."/>
            <person name="Loeffler F.E."/>
            <person name="Richardson P."/>
        </authorList>
    </citation>
    <scope>NUCLEOTIDE SEQUENCE [LARGE SCALE GENOMIC DNA]</scope>
    <source>
        <strain evidence="5">ATCC BAA-1151 / DSM 17278 / SZ</strain>
    </source>
</reference>
<dbReference type="OrthoDB" id="1014181at2"/>
<evidence type="ECO:0000259" key="1">
    <source>
        <dbReference type="Pfam" id="PF01610"/>
    </source>
</evidence>
<feature type="domain" description="Transposase IS204/IS1001/IS1096/IS1165 helix-turn-helix" evidence="2">
    <location>
        <begin position="83"/>
        <end position="132"/>
    </location>
</feature>
<dbReference type="PANTHER" id="PTHR33498">
    <property type="entry name" value="TRANSPOSASE FOR INSERTION SEQUENCE ELEMENT IS1557"/>
    <property type="match status" value="1"/>
</dbReference>
<dbReference type="KEGG" id="glo:Glov_0226"/>
<protein>
    <submittedName>
        <fullName evidence="4">Transposase IS204/IS1001/IS1096/IS1165 family protein</fullName>
    </submittedName>
</protein>
<dbReference type="InterPro" id="IPR047951">
    <property type="entry name" value="Transpos_ISL3"/>
</dbReference>
<gene>
    <name evidence="4" type="ordered locus">Glov_0226</name>
</gene>
<dbReference type="InterPro" id="IPR002560">
    <property type="entry name" value="Transposase_DDE"/>
</dbReference>
<dbReference type="InterPro" id="IPR029261">
    <property type="entry name" value="Transposase_Znf"/>
</dbReference>
<dbReference type="eggNOG" id="COG3464">
    <property type="taxonomic scope" value="Bacteria"/>
</dbReference>
<dbReference type="RefSeq" id="WP_012468315.1">
    <property type="nucleotide sequence ID" value="NC_010814.1"/>
</dbReference>
<organism evidence="4 5">
    <name type="scientific">Trichlorobacter lovleyi (strain ATCC BAA-1151 / DSM 17278 / SZ)</name>
    <name type="common">Geobacter lovleyi</name>
    <dbReference type="NCBI Taxonomy" id="398767"/>
    <lineage>
        <taxon>Bacteria</taxon>
        <taxon>Pseudomonadati</taxon>
        <taxon>Thermodesulfobacteriota</taxon>
        <taxon>Desulfuromonadia</taxon>
        <taxon>Geobacterales</taxon>
        <taxon>Geobacteraceae</taxon>
        <taxon>Trichlorobacter</taxon>
    </lineage>
</organism>
<dbReference type="Proteomes" id="UP000002420">
    <property type="component" value="Chromosome"/>
</dbReference>
<dbReference type="AlphaFoldDB" id="B3EAX3"/>
<keyword evidence="5" id="KW-1185">Reference proteome</keyword>
<evidence type="ECO:0000313" key="5">
    <source>
        <dbReference type="Proteomes" id="UP000002420"/>
    </source>
</evidence>
<dbReference type="InterPro" id="IPR032877">
    <property type="entry name" value="Transposase_HTH"/>
</dbReference>
<evidence type="ECO:0000313" key="4">
    <source>
        <dbReference type="EMBL" id="ACD93957.1"/>
    </source>
</evidence>
<dbReference type="Pfam" id="PF14690">
    <property type="entry name" value="Zn_ribbon_ISL3"/>
    <property type="match status" value="1"/>
</dbReference>
<dbReference type="EMBL" id="CP001089">
    <property type="protein sequence ID" value="ACD93957.1"/>
    <property type="molecule type" value="Genomic_DNA"/>
</dbReference>
<sequence>MLSILNLRRYHVLSTREDTHDYHIAAETANPPTQCIHCGSDNLVGGGRQEIMIRDHLVHAKRVAIYVSARRLHCRECNKTFTESLPDVAEGKRMTARLYQWIAEQSLKRTFTSIAEDVGCTEGTIRSVFREYIAKLEETVIFETPEWMGIDEIHIIKKPRLVVSNIEHNKVVNILSDRNKTTVSNYLFRLPNRNSIKCVTMDMWLPYKNAVNAVLPSAFIVVDKFHVVRMANQSLEVVRKSIREDLTTKQRRGLMHDRFFLLKRESELKPFERLTLESWTRNFPVLGEAYQAKEDFLRIYDHLDISDALAAYDTWQSGLSLGVATAFKPLITAVKNWRTEIFAYFDHPVTNAYTESLNNLIRCVNRIGRGYSFDALRAKILFTKGAHKVIQPTPKFERRDPYAIGRMTHYTPTVSAARTINYGVDTSTLLRLLEESKV</sequence>
<proteinExistence type="predicted"/>
<dbReference type="Pfam" id="PF01610">
    <property type="entry name" value="DDE_Tnp_ISL3"/>
    <property type="match status" value="1"/>
</dbReference>